<protein>
    <submittedName>
        <fullName evidence="1">Uncharacterized protein</fullName>
    </submittedName>
</protein>
<evidence type="ECO:0000313" key="2">
    <source>
        <dbReference type="Proteomes" id="UP000245626"/>
    </source>
</evidence>
<dbReference type="EMBL" id="KZ820013">
    <property type="protein sequence ID" value="PWN49727.1"/>
    <property type="molecule type" value="Genomic_DNA"/>
</dbReference>
<evidence type="ECO:0000313" key="1">
    <source>
        <dbReference type="EMBL" id="PWN49727.1"/>
    </source>
</evidence>
<gene>
    <name evidence="1" type="ORF">IE53DRAFT_130680</name>
</gene>
<name>A0ACD0NV68_9BASI</name>
<keyword evidence="2" id="KW-1185">Reference proteome</keyword>
<organism evidence="1 2">
    <name type="scientific">Violaceomyces palustris</name>
    <dbReference type="NCBI Taxonomy" id="1673888"/>
    <lineage>
        <taxon>Eukaryota</taxon>
        <taxon>Fungi</taxon>
        <taxon>Dikarya</taxon>
        <taxon>Basidiomycota</taxon>
        <taxon>Ustilaginomycotina</taxon>
        <taxon>Ustilaginomycetes</taxon>
        <taxon>Violaceomycetales</taxon>
        <taxon>Violaceomycetaceae</taxon>
        <taxon>Violaceomyces</taxon>
    </lineage>
</organism>
<dbReference type="Proteomes" id="UP000245626">
    <property type="component" value="Unassembled WGS sequence"/>
</dbReference>
<proteinExistence type="predicted"/>
<reference evidence="1 2" key="1">
    <citation type="journal article" date="2018" name="Mol. Biol. Evol.">
        <title>Broad Genomic Sampling Reveals a Smut Pathogenic Ancestry of the Fungal Clade Ustilaginomycotina.</title>
        <authorList>
            <person name="Kijpornyongpan T."/>
            <person name="Mondo S.J."/>
            <person name="Barry K."/>
            <person name="Sandor L."/>
            <person name="Lee J."/>
            <person name="Lipzen A."/>
            <person name="Pangilinan J."/>
            <person name="LaButti K."/>
            <person name="Hainaut M."/>
            <person name="Henrissat B."/>
            <person name="Grigoriev I.V."/>
            <person name="Spatafora J.W."/>
            <person name="Aime M.C."/>
        </authorList>
    </citation>
    <scope>NUCLEOTIDE SEQUENCE [LARGE SCALE GENOMIC DNA]</scope>
    <source>
        <strain evidence="1 2">SA 807</strain>
    </source>
</reference>
<accession>A0ACD0NV68</accession>
<sequence length="100" mass="11475">MLVERRKDEGWLSSFEWEKGARNEAKATRETKGGENERRKTKIKKKRKGTERKPSFKREKGERSQAQGEGTSVYFDQRGEGDGYCVTVGSFPCVVPRPAY</sequence>